<protein>
    <submittedName>
        <fullName evidence="2">Uncharacterized protein</fullName>
    </submittedName>
</protein>
<gene>
    <name evidence="2" type="ORF">CAP_8049</name>
</gene>
<keyword evidence="3" id="KW-1185">Reference proteome</keyword>
<evidence type="ECO:0000256" key="1">
    <source>
        <dbReference type="SAM" id="MobiDB-lite"/>
    </source>
</evidence>
<reference evidence="2 3" key="1">
    <citation type="submission" date="2013-05" db="EMBL/GenBank/DDBJ databases">
        <title>Genome assembly of Chondromyces apiculatus DSM 436.</title>
        <authorList>
            <person name="Sharma G."/>
            <person name="Khatri I."/>
            <person name="Kaur C."/>
            <person name="Mayilraj S."/>
            <person name="Subramanian S."/>
        </authorList>
    </citation>
    <scope>NUCLEOTIDE SEQUENCE [LARGE SCALE GENOMIC DNA]</scope>
    <source>
        <strain evidence="2 3">DSM 436</strain>
    </source>
</reference>
<name>A0A017SX11_9BACT</name>
<feature type="compositionally biased region" description="Basic residues" evidence="1">
    <location>
        <begin position="78"/>
        <end position="90"/>
    </location>
</feature>
<dbReference type="EMBL" id="ASRX01000079">
    <property type="protein sequence ID" value="EYF01488.1"/>
    <property type="molecule type" value="Genomic_DNA"/>
</dbReference>
<organism evidence="2 3">
    <name type="scientific">Chondromyces apiculatus DSM 436</name>
    <dbReference type="NCBI Taxonomy" id="1192034"/>
    <lineage>
        <taxon>Bacteria</taxon>
        <taxon>Pseudomonadati</taxon>
        <taxon>Myxococcota</taxon>
        <taxon>Polyangia</taxon>
        <taxon>Polyangiales</taxon>
        <taxon>Polyangiaceae</taxon>
        <taxon>Chondromyces</taxon>
    </lineage>
</organism>
<dbReference type="AlphaFoldDB" id="A0A017SX11"/>
<comment type="caution">
    <text evidence="2">The sequence shown here is derived from an EMBL/GenBank/DDBJ whole genome shotgun (WGS) entry which is preliminary data.</text>
</comment>
<dbReference type="STRING" id="1192034.CAP_8049"/>
<evidence type="ECO:0000313" key="2">
    <source>
        <dbReference type="EMBL" id="EYF01488.1"/>
    </source>
</evidence>
<feature type="region of interest" description="Disordered" evidence="1">
    <location>
        <begin position="78"/>
        <end position="111"/>
    </location>
</feature>
<dbReference type="Proteomes" id="UP000019678">
    <property type="component" value="Unassembled WGS sequence"/>
</dbReference>
<sequence length="141" mass="15170">MMSGCTRPGPPLSARGRRVACTLPRAALHGRHVTIGLLHANHGARVFARKPRHARCGTPPPGHQTGCFPCPEWARATRGHRAGSPRRTGHAGRDEVRRRGGGRGRGRRGRVQVRSLLARRGRSACLRRADPSRASCAACAA</sequence>
<evidence type="ECO:0000313" key="3">
    <source>
        <dbReference type="Proteomes" id="UP000019678"/>
    </source>
</evidence>
<accession>A0A017SX11</accession>
<feature type="compositionally biased region" description="Basic residues" evidence="1">
    <location>
        <begin position="99"/>
        <end position="111"/>
    </location>
</feature>
<proteinExistence type="predicted"/>